<evidence type="ECO:0000313" key="2">
    <source>
        <dbReference type="Proteomes" id="UP000243606"/>
    </source>
</evidence>
<evidence type="ECO:0000313" key="1">
    <source>
        <dbReference type="EMBL" id="SFI61801.1"/>
    </source>
</evidence>
<gene>
    <name evidence="1" type="ORF">SAMN05216206_2558</name>
</gene>
<protein>
    <submittedName>
        <fullName evidence="1">Uncharacterized protein</fullName>
    </submittedName>
</protein>
<keyword evidence="2" id="KW-1185">Reference proteome</keyword>
<sequence length="125" mass="14175">MQALYKKHHLEIRLQVLDQVNLECLNVEQRDSIETKKSNIRAITGSLSIKSMSHAIEELFFLSRDGDSYEIVSGLPISIGDGNTIVIDNDFIEQKNMIQEGYVEHMALMIEGLNNVFSKLIVKPL</sequence>
<dbReference type="EMBL" id="FOQL01000003">
    <property type="protein sequence ID" value="SFI61801.1"/>
    <property type="molecule type" value="Genomic_DNA"/>
</dbReference>
<organism evidence="1 2">
    <name type="scientific">Pseudomonas guineae</name>
    <dbReference type="NCBI Taxonomy" id="425504"/>
    <lineage>
        <taxon>Bacteria</taxon>
        <taxon>Pseudomonadati</taxon>
        <taxon>Pseudomonadota</taxon>
        <taxon>Gammaproteobacteria</taxon>
        <taxon>Pseudomonadales</taxon>
        <taxon>Pseudomonadaceae</taxon>
        <taxon>Pseudomonas</taxon>
    </lineage>
</organism>
<dbReference type="AlphaFoldDB" id="A0A1I3JNH9"/>
<proteinExistence type="predicted"/>
<name>A0A1I3JNH9_9PSED</name>
<accession>A0A1I3JNH9</accession>
<dbReference type="Proteomes" id="UP000243606">
    <property type="component" value="Unassembled WGS sequence"/>
</dbReference>
<reference evidence="2" key="1">
    <citation type="submission" date="2016-10" db="EMBL/GenBank/DDBJ databases">
        <authorList>
            <person name="Varghese N."/>
            <person name="Submissions S."/>
        </authorList>
    </citation>
    <scope>NUCLEOTIDE SEQUENCE [LARGE SCALE GENOMIC DNA]</scope>
    <source>
        <strain evidence="2">LMG 24016</strain>
    </source>
</reference>
<dbReference type="RefSeq" id="WP_090242483.1">
    <property type="nucleotide sequence ID" value="NZ_FOQL01000003.1"/>
</dbReference>